<organism evidence="1 2">
    <name type="scientific">Sphaeroforma arctica JP610</name>
    <dbReference type="NCBI Taxonomy" id="667725"/>
    <lineage>
        <taxon>Eukaryota</taxon>
        <taxon>Ichthyosporea</taxon>
        <taxon>Ichthyophonida</taxon>
        <taxon>Sphaeroforma</taxon>
    </lineage>
</organism>
<keyword evidence="2" id="KW-1185">Reference proteome</keyword>
<accession>A0A0L0F934</accession>
<dbReference type="GeneID" id="25914712"/>
<feature type="non-terminal residue" evidence="1">
    <location>
        <position position="1"/>
    </location>
</feature>
<name>A0A0L0F934_9EUKA</name>
<dbReference type="Proteomes" id="UP000054560">
    <property type="component" value="Unassembled WGS sequence"/>
</dbReference>
<dbReference type="OrthoDB" id="418495at2759"/>
<dbReference type="AlphaFoldDB" id="A0A0L0F934"/>
<sequence>IQGKFKKAMQDDERIMFGVETAETVNMGLLGRGICRVMLGVCNRIIPGNHWSFGSSKTKEKPHITFPIESAIDR</sequence>
<gene>
    <name evidence="1" type="ORF">SARC_14208</name>
</gene>
<proteinExistence type="predicted"/>
<dbReference type="EMBL" id="KQ245893">
    <property type="protein sequence ID" value="KNC73232.1"/>
    <property type="molecule type" value="Genomic_DNA"/>
</dbReference>
<evidence type="ECO:0000313" key="2">
    <source>
        <dbReference type="Proteomes" id="UP000054560"/>
    </source>
</evidence>
<dbReference type="RefSeq" id="XP_014147134.1">
    <property type="nucleotide sequence ID" value="XM_014291659.1"/>
</dbReference>
<protein>
    <submittedName>
        <fullName evidence="1">Uncharacterized protein</fullName>
    </submittedName>
</protein>
<evidence type="ECO:0000313" key="1">
    <source>
        <dbReference type="EMBL" id="KNC73232.1"/>
    </source>
</evidence>
<reference evidence="1 2" key="1">
    <citation type="submission" date="2011-02" db="EMBL/GenBank/DDBJ databases">
        <title>The Genome Sequence of Sphaeroforma arctica JP610.</title>
        <authorList>
            <consortium name="The Broad Institute Genome Sequencing Platform"/>
            <person name="Russ C."/>
            <person name="Cuomo C."/>
            <person name="Young S.K."/>
            <person name="Zeng Q."/>
            <person name="Gargeya S."/>
            <person name="Alvarado L."/>
            <person name="Berlin A."/>
            <person name="Chapman S.B."/>
            <person name="Chen Z."/>
            <person name="Freedman E."/>
            <person name="Gellesch M."/>
            <person name="Goldberg J."/>
            <person name="Griggs A."/>
            <person name="Gujja S."/>
            <person name="Heilman E."/>
            <person name="Heiman D."/>
            <person name="Howarth C."/>
            <person name="Mehta T."/>
            <person name="Neiman D."/>
            <person name="Pearson M."/>
            <person name="Roberts A."/>
            <person name="Saif S."/>
            <person name="Shea T."/>
            <person name="Shenoy N."/>
            <person name="Sisk P."/>
            <person name="Stolte C."/>
            <person name="Sykes S."/>
            <person name="White J."/>
            <person name="Yandava C."/>
            <person name="Burger G."/>
            <person name="Gray M.W."/>
            <person name="Holland P.W.H."/>
            <person name="King N."/>
            <person name="Lang F.B.F."/>
            <person name="Roger A.J."/>
            <person name="Ruiz-Trillo I."/>
            <person name="Haas B."/>
            <person name="Nusbaum C."/>
            <person name="Birren B."/>
        </authorList>
    </citation>
    <scope>NUCLEOTIDE SEQUENCE [LARGE SCALE GENOMIC DNA]</scope>
    <source>
        <strain evidence="1 2">JP610</strain>
    </source>
</reference>